<gene>
    <name evidence="1" type="ORF">SAMN02745912_02940</name>
</gene>
<protein>
    <submittedName>
        <fullName evidence="1">Uncharacterized protein</fullName>
    </submittedName>
</protein>
<dbReference type="EMBL" id="FRAG01000045">
    <property type="protein sequence ID" value="SHK30877.1"/>
    <property type="molecule type" value="Genomic_DNA"/>
</dbReference>
<sequence>MITAIINVSSVDYERDNVSGSDSDNKAKWTFRKSFGFSDDDNINAKSTRPWNDKDDENGLSGRVEFSYNEGVSGKVDMYTYAYGKWYYTVVVHSAGYTEKDFPVRLRIKDKITVTED</sequence>
<dbReference type="AlphaFoldDB" id="A0A1M6RET9"/>
<evidence type="ECO:0000313" key="1">
    <source>
        <dbReference type="EMBL" id="SHK30877.1"/>
    </source>
</evidence>
<evidence type="ECO:0000313" key="2">
    <source>
        <dbReference type="Proteomes" id="UP000184465"/>
    </source>
</evidence>
<organism evidence="1 2">
    <name type="scientific">Paramaledivibacter caminithermalis (strain DSM 15212 / CIP 107654 / DViRD3)</name>
    <name type="common">Clostridium caminithermale</name>
    <dbReference type="NCBI Taxonomy" id="1121301"/>
    <lineage>
        <taxon>Bacteria</taxon>
        <taxon>Bacillati</taxon>
        <taxon>Bacillota</taxon>
        <taxon>Clostridia</taxon>
        <taxon>Peptostreptococcales</taxon>
        <taxon>Caminicellaceae</taxon>
        <taxon>Paramaledivibacter</taxon>
    </lineage>
</organism>
<proteinExistence type="predicted"/>
<keyword evidence="2" id="KW-1185">Reference proteome</keyword>
<accession>A0A1M6RET9</accession>
<dbReference type="Proteomes" id="UP000184465">
    <property type="component" value="Unassembled WGS sequence"/>
</dbReference>
<reference evidence="2" key="1">
    <citation type="submission" date="2016-11" db="EMBL/GenBank/DDBJ databases">
        <authorList>
            <person name="Varghese N."/>
            <person name="Submissions S."/>
        </authorList>
    </citation>
    <scope>NUCLEOTIDE SEQUENCE [LARGE SCALE GENOMIC DNA]</scope>
    <source>
        <strain evidence="2">DSM 15212 / CIP 107654 / DViRD3</strain>
    </source>
</reference>
<dbReference type="STRING" id="1121301.SAMN02745912_02940"/>
<name>A0A1M6RET9_PARC5</name>